<organism evidence="11 12">
    <name type="scientific">Psilocybe cf. subviscida</name>
    <dbReference type="NCBI Taxonomy" id="2480587"/>
    <lineage>
        <taxon>Eukaryota</taxon>
        <taxon>Fungi</taxon>
        <taxon>Dikarya</taxon>
        <taxon>Basidiomycota</taxon>
        <taxon>Agaricomycotina</taxon>
        <taxon>Agaricomycetes</taxon>
        <taxon>Agaricomycetidae</taxon>
        <taxon>Agaricales</taxon>
        <taxon>Agaricineae</taxon>
        <taxon>Strophariaceae</taxon>
        <taxon>Psilocybe</taxon>
    </lineage>
</organism>
<dbReference type="SUPFAM" id="SSF56112">
    <property type="entry name" value="Protein kinase-like (PK-like)"/>
    <property type="match status" value="1"/>
</dbReference>
<dbReference type="GO" id="GO:0072354">
    <property type="term" value="F:histone H3T3 kinase activity"/>
    <property type="evidence" value="ECO:0007669"/>
    <property type="project" value="TreeGrafter"/>
</dbReference>
<feature type="compositionally biased region" description="Basic residues" evidence="9">
    <location>
        <begin position="209"/>
        <end position="220"/>
    </location>
</feature>
<feature type="compositionally biased region" description="Pro residues" evidence="9">
    <location>
        <begin position="295"/>
        <end position="314"/>
    </location>
</feature>
<dbReference type="Pfam" id="PF12330">
    <property type="entry name" value="Haspin_kinase"/>
    <property type="match status" value="1"/>
</dbReference>
<comment type="caution">
    <text evidence="11">The sequence shown here is derived from an EMBL/GenBank/DDBJ whole genome shotgun (WGS) entry which is preliminary data.</text>
</comment>
<evidence type="ECO:0000256" key="7">
    <source>
        <dbReference type="ARBA" id="ARBA00047899"/>
    </source>
</evidence>
<comment type="catalytic activity">
    <reaction evidence="8">
        <text>L-seryl-[protein] + ATP = O-phospho-L-seryl-[protein] + ADP + H(+)</text>
        <dbReference type="Rhea" id="RHEA:17989"/>
        <dbReference type="Rhea" id="RHEA-COMP:9863"/>
        <dbReference type="Rhea" id="RHEA-COMP:11604"/>
        <dbReference type="ChEBI" id="CHEBI:15378"/>
        <dbReference type="ChEBI" id="CHEBI:29999"/>
        <dbReference type="ChEBI" id="CHEBI:30616"/>
        <dbReference type="ChEBI" id="CHEBI:83421"/>
        <dbReference type="ChEBI" id="CHEBI:456216"/>
        <dbReference type="EC" id="2.7.11.1"/>
    </reaction>
</comment>
<dbReference type="EC" id="2.7.11.1" evidence="1"/>
<dbReference type="GO" id="GO:0005737">
    <property type="term" value="C:cytoplasm"/>
    <property type="evidence" value="ECO:0007669"/>
    <property type="project" value="TreeGrafter"/>
</dbReference>
<dbReference type="SMART" id="SM01331">
    <property type="entry name" value="DUF3635"/>
    <property type="match status" value="1"/>
</dbReference>
<dbReference type="InterPro" id="IPR024604">
    <property type="entry name" value="GSG2_C"/>
</dbReference>
<evidence type="ECO:0000256" key="1">
    <source>
        <dbReference type="ARBA" id="ARBA00012513"/>
    </source>
</evidence>
<comment type="catalytic activity">
    <reaction evidence="7">
        <text>L-threonyl-[protein] + ATP = O-phospho-L-threonyl-[protein] + ADP + H(+)</text>
        <dbReference type="Rhea" id="RHEA:46608"/>
        <dbReference type="Rhea" id="RHEA-COMP:11060"/>
        <dbReference type="Rhea" id="RHEA-COMP:11605"/>
        <dbReference type="ChEBI" id="CHEBI:15378"/>
        <dbReference type="ChEBI" id="CHEBI:30013"/>
        <dbReference type="ChEBI" id="CHEBI:30616"/>
        <dbReference type="ChEBI" id="CHEBI:61977"/>
        <dbReference type="ChEBI" id="CHEBI:456216"/>
        <dbReference type="EC" id="2.7.11.1"/>
    </reaction>
</comment>
<evidence type="ECO:0000256" key="8">
    <source>
        <dbReference type="ARBA" id="ARBA00048679"/>
    </source>
</evidence>
<feature type="region of interest" description="Disordered" evidence="9">
    <location>
        <begin position="295"/>
        <end position="317"/>
    </location>
</feature>
<keyword evidence="12" id="KW-1185">Reference proteome</keyword>
<evidence type="ECO:0000256" key="6">
    <source>
        <dbReference type="ARBA" id="ARBA00022840"/>
    </source>
</evidence>
<dbReference type="Proteomes" id="UP000567179">
    <property type="component" value="Unassembled WGS sequence"/>
</dbReference>
<evidence type="ECO:0000256" key="5">
    <source>
        <dbReference type="ARBA" id="ARBA00022777"/>
    </source>
</evidence>
<evidence type="ECO:0000256" key="4">
    <source>
        <dbReference type="ARBA" id="ARBA00022741"/>
    </source>
</evidence>
<dbReference type="Gene3D" id="3.30.200.20">
    <property type="entry name" value="Phosphorylase Kinase, domain 1"/>
    <property type="match status" value="1"/>
</dbReference>
<dbReference type="PANTHER" id="PTHR24419:SF18">
    <property type="entry name" value="SERINE_THREONINE-PROTEIN KINASE HASPIN"/>
    <property type="match status" value="1"/>
</dbReference>
<proteinExistence type="predicted"/>
<dbReference type="AlphaFoldDB" id="A0A8H5F447"/>
<evidence type="ECO:0000313" key="11">
    <source>
        <dbReference type="EMBL" id="KAF5322887.1"/>
    </source>
</evidence>
<evidence type="ECO:0000256" key="9">
    <source>
        <dbReference type="SAM" id="MobiDB-lite"/>
    </source>
</evidence>
<dbReference type="GO" id="GO:0005634">
    <property type="term" value="C:nucleus"/>
    <property type="evidence" value="ECO:0007669"/>
    <property type="project" value="TreeGrafter"/>
</dbReference>
<gene>
    <name evidence="11" type="ORF">D9619_000622</name>
</gene>
<keyword evidence="3" id="KW-0808">Transferase</keyword>
<evidence type="ECO:0000313" key="12">
    <source>
        <dbReference type="Proteomes" id="UP000567179"/>
    </source>
</evidence>
<accession>A0A8H5F447</accession>
<feature type="region of interest" description="Disordered" evidence="9">
    <location>
        <begin position="106"/>
        <end position="136"/>
    </location>
</feature>
<dbReference type="PANTHER" id="PTHR24419">
    <property type="entry name" value="INTERLEUKIN-1 RECEPTOR-ASSOCIATED KINASE"/>
    <property type="match status" value="1"/>
</dbReference>
<sequence>MLGIRTKQINTYGKRGRRVVDVSSATSAAPVSSETLSVFDGAPPPSRFTPLSSTTTKRENLVPSKAKPSLISVKSVGLQKKKRLAPVLSPPKKTRVAQLINAEAVKAKPPAKRKPLPPSEAEDPESPIEIPISPPRKPLTSYTLNIPGSPINPPKRVALKKAPTTKSKKPFAPFVDVDIIVLDNDGKTVSKERRVSRSNVDANPSPPPKKAKKPLAKAHSKIVDSDSEVEVLASPLNRPKRTVSRKAVIILDDSDSASDVEASTPVKQSKSVIAQAKSRPKSQIEVVIPPAPYKIPRPTQVAPPPPRIPTPARPVSPVAEISQHPSLVSPPLKPRQLTPIRGNRRALFAPPSPPSPTTPSDFDLSLDFDDLSLSDTLQTQGTYPYQSDFQVPEYLLPLLDECGQENCGPHNFSTFIESFPCDPILRSARAHETSDLRFRKIGEASYSEVFGIGDVVLKVIPLRDETKTDTCIDEEEGPAPSDAKDVRKEIVVTRAMGDVYGGFVKLLKTYVVRGRYPEVLLQLWDEYNERKGSESVRPDTFKVSQVYAIIVLPNGGPDLEAYTFQSPSKTGWRQACSLFWQVAKALSHAEALVSFEHRDLHWGQILVKNTPTQGALKQLDLNHKLQSKSRRVYMDDLSHGVEATVIDLGLSRMDAGDGTGGNEIHWTPFDEEVFMGEGDYQFDIYRIMKNLTGAAWQSFHPVTNVLWLHYLLQKLIHSKGIKPPAAARKLKASSEPAAVPLSKEVTYSEKDCYDCLLDIENWLGDAIAEIAAAPKAAVKGKGKQRKTEAPAPGKRPAFNGPARAGEIVAYGVKKGWIKPTVMT</sequence>
<feature type="region of interest" description="Disordered" evidence="9">
    <location>
        <begin position="26"/>
        <end position="61"/>
    </location>
</feature>
<dbReference type="OrthoDB" id="5327538at2759"/>
<keyword evidence="5" id="KW-0418">Kinase</keyword>
<evidence type="ECO:0000256" key="3">
    <source>
        <dbReference type="ARBA" id="ARBA00022679"/>
    </source>
</evidence>
<dbReference type="InterPro" id="IPR011009">
    <property type="entry name" value="Kinase-like_dom_sf"/>
</dbReference>
<evidence type="ECO:0000259" key="10">
    <source>
        <dbReference type="SMART" id="SM01331"/>
    </source>
</evidence>
<feature type="region of interest" description="Disordered" evidence="9">
    <location>
        <begin position="779"/>
        <end position="798"/>
    </location>
</feature>
<dbReference type="EMBL" id="JAACJJ010000028">
    <property type="protein sequence ID" value="KAF5322887.1"/>
    <property type="molecule type" value="Genomic_DNA"/>
</dbReference>
<keyword evidence="2" id="KW-0723">Serine/threonine-protein kinase</keyword>
<feature type="region of interest" description="Disordered" evidence="9">
    <location>
        <begin position="187"/>
        <end position="224"/>
    </location>
</feature>
<dbReference type="Gene3D" id="1.10.510.10">
    <property type="entry name" value="Transferase(Phosphotransferase) domain 1"/>
    <property type="match status" value="1"/>
</dbReference>
<name>A0A8H5F447_9AGAR</name>
<keyword evidence="4" id="KW-0547">Nucleotide-binding</keyword>
<feature type="domain" description="Serine/threonine-protein kinase haspin C-terminal" evidence="10">
    <location>
        <begin position="671"/>
        <end position="757"/>
    </location>
</feature>
<evidence type="ECO:0000256" key="2">
    <source>
        <dbReference type="ARBA" id="ARBA00022527"/>
    </source>
</evidence>
<dbReference type="GO" id="GO:0000278">
    <property type="term" value="P:mitotic cell cycle"/>
    <property type="evidence" value="ECO:0007669"/>
    <property type="project" value="TreeGrafter"/>
</dbReference>
<protein>
    <recommendedName>
        <fullName evidence="1">non-specific serine/threonine protein kinase</fullName>
        <ecNumber evidence="1">2.7.11.1</ecNumber>
    </recommendedName>
</protein>
<keyword evidence="6" id="KW-0067">ATP-binding</keyword>
<reference evidence="11 12" key="1">
    <citation type="journal article" date="2020" name="ISME J.">
        <title>Uncovering the hidden diversity of litter-decomposition mechanisms in mushroom-forming fungi.</title>
        <authorList>
            <person name="Floudas D."/>
            <person name="Bentzer J."/>
            <person name="Ahren D."/>
            <person name="Johansson T."/>
            <person name="Persson P."/>
            <person name="Tunlid A."/>
        </authorList>
    </citation>
    <scope>NUCLEOTIDE SEQUENCE [LARGE SCALE GENOMIC DNA]</scope>
    <source>
        <strain evidence="11 12">CBS 101986</strain>
    </source>
</reference>
<dbReference type="GO" id="GO:0005524">
    <property type="term" value="F:ATP binding"/>
    <property type="evidence" value="ECO:0007669"/>
    <property type="project" value="UniProtKB-KW"/>
</dbReference>
<dbReference type="GO" id="GO:0035556">
    <property type="term" value="P:intracellular signal transduction"/>
    <property type="evidence" value="ECO:0007669"/>
    <property type="project" value="TreeGrafter"/>
</dbReference>